<gene>
    <name evidence="3" type="ORF">CUMW_225900</name>
</gene>
<comment type="caution">
    <text evidence="3">The sequence shown here is derived from an EMBL/GenBank/DDBJ whole genome shotgun (WGS) entry which is preliminary data.</text>
</comment>
<accession>A0A2H5QFR1</accession>
<dbReference type="InterPro" id="IPR011051">
    <property type="entry name" value="RmlC_Cupin_sf"/>
</dbReference>
<dbReference type="AlphaFoldDB" id="A0A2H5QFR1"/>
<reference evidence="3 4" key="1">
    <citation type="journal article" date="2017" name="Front. Genet.">
        <title>Draft sequencing of the heterozygous diploid genome of Satsuma (Citrus unshiu Marc.) using a hybrid assembly approach.</title>
        <authorList>
            <person name="Shimizu T."/>
            <person name="Tanizawa Y."/>
            <person name="Mochizuki T."/>
            <person name="Nagasaki H."/>
            <person name="Yoshioka T."/>
            <person name="Toyoda A."/>
            <person name="Fujiyama A."/>
            <person name="Kaminuma E."/>
            <person name="Nakamura Y."/>
        </authorList>
    </citation>
    <scope>NUCLEOTIDE SEQUENCE [LARGE SCALE GENOMIC DNA]</scope>
    <source>
        <strain evidence="4">cv. Miyagawa wase</strain>
    </source>
</reference>
<evidence type="ECO:0000313" key="3">
    <source>
        <dbReference type="EMBL" id="GAY63470.1"/>
    </source>
</evidence>
<protein>
    <recommendedName>
        <fullName evidence="2">Cupin type-1 domain-containing protein</fullName>
    </recommendedName>
</protein>
<keyword evidence="4" id="KW-1185">Reference proteome</keyword>
<sequence length="68" mass="7202">MLLTVTTPGMVFVIPRASVLFSINDGKEEAIPSTLFNATPPIPNEVLARAFLVSDDVANTIRSTIASA</sequence>
<dbReference type="Proteomes" id="UP000236630">
    <property type="component" value="Unassembled WGS sequence"/>
</dbReference>
<evidence type="ECO:0000313" key="4">
    <source>
        <dbReference type="Proteomes" id="UP000236630"/>
    </source>
</evidence>
<evidence type="ECO:0000259" key="2">
    <source>
        <dbReference type="Pfam" id="PF00190"/>
    </source>
</evidence>
<feature type="domain" description="Cupin type-1" evidence="2">
    <location>
        <begin position="7"/>
        <end position="56"/>
    </location>
</feature>
<evidence type="ECO:0000256" key="1">
    <source>
        <dbReference type="ARBA" id="ARBA00022729"/>
    </source>
</evidence>
<dbReference type="Pfam" id="PF00190">
    <property type="entry name" value="Cupin_1"/>
    <property type="match status" value="1"/>
</dbReference>
<dbReference type="InterPro" id="IPR006045">
    <property type="entry name" value="Cupin_1"/>
</dbReference>
<dbReference type="InterPro" id="IPR014710">
    <property type="entry name" value="RmlC-like_jellyroll"/>
</dbReference>
<dbReference type="EMBL" id="BDQV01000355">
    <property type="protein sequence ID" value="GAY63470.1"/>
    <property type="molecule type" value="Genomic_DNA"/>
</dbReference>
<dbReference type="Gene3D" id="2.60.120.10">
    <property type="entry name" value="Jelly Rolls"/>
    <property type="match status" value="1"/>
</dbReference>
<feature type="non-terminal residue" evidence="3">
    <location>
        <position position="68"/>
    </location>
</feature>
<organism evidence="3 4">
    <name type="scientific">Citrus unshiu</name>
    <name type="common">Satsuma mandarin</name>
    <name type="synonym">Citrus nobilis var. unshiu</name>
    <dbReference type="NCBI Taxonomy" id="55188"/>
    <lineage>
        <taxon>Eukaryota</taxon>
        <taxon>Viridiplantae</taxon>
        <taxon>Streptophyta</taxon>
        <taxon>Embryophyta</taxon>
        <taxon>Tracheophyta</taxon>
        <taxon>Spermatophyta</taxon>
        <taxon>Magnoliopsida</taxon>
        <taxon>eudicotyledons</taxon>
        <taxon>Gunneridae</taxon>
        <taxon>Pentapetalae</taxon>
        <taxon>rosids</taxon>
        <taxon>malvids</taxon>
        <taxon>Sapindales</taxon>
        <taxon>Rutaceae</taxon>
        <taxon>Aurantioideae</taxon>
        <taxon>Citrus</taxon>
    </lineage>
</organism>
<proteinExistence type="predicted"/>
<dbReference type="SUPFAM" id="SSF51182">
    <property type="entry name" value="RmlC-like cupins"/>
    <property type="match status" value="1"/>
</dbReference>
<name>A0A2H5QFR1_CITUN</name>
<keyword evidence="1" id="KW-0732">Signal</keyword>